<dbReference type="EMBL" id="CP015136">
    <property type="protein sequence ID" value="AMY08420.1"/>
    <property type="molecule type" value="Genomic_DNA"/>
</dbReference>
<organism evidence="2 3">
    <name type="scientific">Luteitalea pratensis</name>
    <dbReference type="NCBI Taxonomy" id="1855912"/>
    <lineage>
        <taxon>Bacteria</taxon>
        <taxon>Pseudomonadati</taxon>
        <taxon>Acidobacteriota</taxon>
        <taxon>Vicinamibacteria</taxon>
        <taxon>Vicinamibacterales</taxon>
        <taxon>Vicinamibacteraceae</taxon>
        <taxon>Luteitalea</taxon>
    </lineage>
</organism>
<sequence length="377" mass="40888" precursor="true">MVSMRLAGSWVLASALPLLAPCPTNGQVSEGISVTLQNAQYDLARDGRTFLIDESAKSAFFMLGEMHGDNETPALLRVLWPEMSKLGYRHIAAELSPWAATSLEFPDQGDVNAIQRSFSWTRSDVAFVAEQRTGARAVLWGCDMEEPRPQALIQALAAANPANGELQSGLTLTQGGYQRAAAPGLLQHVRSAGAINDVTIGGVSLRDSIIRTLQIEVDRMSPNTRLQASTRREVLMKELLFAYWQSNGRPRVMLRFGGNHLHRGIDSRGVSTLGNFVAELAAANGDRVFNVVEFAGGGQIALGGKSVDFAGDLDDPGLAFLASIARHPATVFDLRLIRQALHQVPEARRSAAEARLVYFADSYDAAIFYRSVTPARP</sequence>
<evidence type="ECO:0008006" key="4">
    <source>
        <dbReference type="Google" id="ProtNLM"/>
    </source>
</evidence>
<feature type="signal peptide" evidence="1">
    <location>
        <begin position="1"/>
        <end position="20"/>
    </location>
</feature>
<gene>
    <name evidence="2" type="ORF">LuPra_01620</name>
</gene>
<dbReference type="Proteomes" id="UP000076079">
    <property type="component" value="Chromosome"/>
</dbReference>
<protein>
    <recommendedName>
        <fullName evidence="4">Iron-regulated protein</fullName>
    </recommendedName>
</protein>
<feature type="chain" id="PRO_5007511544" description="Iron-regulated protein" evidence="1">
    <location>
        <begin position="21"/>
        <end position="377"/>
    </location>
</feature>
<reference evidence="3" key="2">
    <citation type="submission" date="2016-04" db="EMBL/GenBank/DDBJ databases">
        <title>First Complete Genome Sequence of a Subdivision 6 Acidobacterium.</title>
        <authorList>
            <person name="Huang S."/>
            <person name="Vieira S."/>
            <person name="Bunk B."/>
            <person name="Riedel T."/>
            <person name="Sproeer C."/>
            <person name="Overmann J."/>
        </authorList>
    </citation>
    <scope>NUCLEOTIDE SEQUENCE [LARGE SCALE GENOMIC DNA]</scope>
    <source>
        <strain evidence="3">DSM 100886 HEG_-6_39</strain>
    </source>
</reference>
<dbReference type="KEGG" id="abac:LuPra_01620"/>
<dbReference type="RefSeq" id="WP_110170268.1">
    <property type="nucleotide sequence ID" value="NZ_CP015136.1"/>
</dbReference>
<keyword evidence="3" id="KW-1185">Reference proteome</keyword>
<name>A0A143PJJ9_LUTPR</name>
<proteinExistence type="predicted"/>
<dbReference type="OrthoDB" id="128385at2"/>
<evidence type="ECO:0000313" key="3">
    <source>
        <dbReference type="Proteomes" id="UP000076079"/>
    </source>
</evidence>
<dbReference type="STRING" id="1855912.LuPra_01620"/>
<reference evidence="2 3" key="1">
    <citation type="journal article" date="2016" name="Genome Announc.">
        <title>First Complete Genome Sequence of a Subdivision 6 Acidobacterium Strain.</title>
        <authorList>
            <person name="Huang S."/>
            <person name="Vieira S."/>
            <person name="Bunk B."/>
            <person name="Riedel T."/>
            <person name="Sproer C."/>
            <person name="Overmann J."/>
        </authorList>
    </citation>
    <scope>NUCLEOTIDE SEQUENCE [LARGE SCALE GENOMIC DNA]</scope>
    <source>
        <strain evidence="3">DSM 100886 HEG_-6_39</strain>
    </source>
</reference>
<evidence type="ECO:0000256" key="1">
    <source>
        <dbReference type="SAM" id="SignalP"/>
    </source>
</evidence>
<keyword evidence="1" id="KW-0732">Signal</keyword>
<evidence type="ECO:0000313" key="2">
    <source>
        <dbReference type="EMBL" id="AMY08420.1"/>
    </source>
</evidence>
<accession>A0A143PJJ9</accession>
<dbReference type="AlphaFoldDB" id="A0A143PJJ9"/>
<dbReference type="SUPFAM" id="SSF159501">
    <property type="entry name" value="EreA/ChaN-like"/>
    <property type="match status" value="1"/>
</dbReference>